<gene>
    <name evidence="3" type="ORF">ElyMa_002505500</name>
</gene>
<dbReference type="PROSITE" id="PS50994">
    <property type="entry name" value="INTEGRASE"/>
    <property type="match status" value="1"/>
</dbReference>
<dbReference type="InterPro" id="IPR036397">
    <property type="entry name" value="RNaseH_sf"/>
</dbReference>
<dbReference type="GO" id="GO:0003676">
    <property type="term" value="F:nucleic acid binding"/>
    <property type="evidence" value="ECO:0007669"/>
    <property type="project" value="InterPro"/>
</dbReference>
<dbReference type="GO" id="GO:0015074">
    <property type="term" value="P:DNA integration"/>
    <property type="evidence" value="ECO:0007669"/>
    <property type="project" value="InterPro"/>
</dbReference>
<feature type="region of interest" description="Disordered" evidence="1">
    <location>
        <begin position="677"/>
        <end position="698"/>
    </location>
</feature>
<reference evidence="3 4" key="1">
    <citation type="journal article" date="2021" name="Elife">
        <title>Chloroplast acquisition without the gene transfer in kleptoplastic sea slugs, Plakobranchus ocellatus.</title>
        <authorList>
            <person name="Maeda T."/>
            <person name="Takahashi S."/>
            <person name="Yoshida T."/>
            <person name="Shimamura S."/>
            <person name="Takaki Y."/>
            <person name="Nagai Y."/>
            <person name="Toyoda A."/>
            <person name="Suzuki Y."/>
            <person name="Arimoto A."/>
            <person name="Ishii H."/>
            <person name="Satoh N."/>
            <person name="Nishiyama T."/>
            <person name="Hasebe M."/>
            <person name="Maruyama T."/>
            <person name="Minagawa J."/>
            <person name="Obokata J."/>
            <person name="Shigenobu S."/>
        </authorList>
    </citation>
    <scope>NUCLEOTIDE SEQUENCE [LARGE SCALE GENOMIC DNA]</scope>
</reference>
<protein>
    <submittedName>
        <fullName evidence="3">Integrase core domain-containing protein</fullName>
    </submittedName>
</protein>
<evidence type="ECO:0000259" key="2">
    <source>
        <dbReference type="PROSITE" id="PS50994"/>
    </source>
</evidence>
<evidence type="ECO:0000256" key="1">
    <source>
        <dbReference type="SAM" id="MobiDB-lite"/>
    </source>
</evidence>
<name>A0AAV4GSC2_9GAST</name>
<comment type="caution">
    <text evidence="3">The sequence shown here is derived from an EMBL/GenBank/DDBJ whole genome shotgun (WGS) entry which is preliminary data.</text>
</comment>
<organism evidence="3 4">
    <name type="scientific">Elysia marginata</name>
    <dbReference type="NCBI Taxonomy" id="1093978"/>
    <lineage>
        <taxon>Eukaryota</taxon>
        <taxon>Metazoa</taxon>
        <taxon>Spiralia</taxon>
        <taxon>Lophotrochozoa</taxon>
        <taxon>Mollusca</taxon>
        <taxon>Gastropoda</taxon>
        <taxon>Heterobranchia</taxon>
        <taxon>Euthyneura</taxon>
        <taxon>Panpulmonata</taxon>
        <taxon>Sacoglossa</taxon>
        <taxon>Placobranchoidea</taxon>
        <taxon>Plakobranchidae</taxon>
        <taxon>Elysia</taxon>
    </lineage>
</organism>
<feature type="domain" description="Integrase catalytic" evidence="2">
    <location>
        <begin position="294"/>
        <end position="506"/>
    </location>
</feature>
<dbReference type="InterPro" id="IPR001584">
    <property type="entry name" value="Integrase_cat-core"/>
</dbReference>
<evidence type="ECO:0000313" key="3">
    <source>
        <dbReference type="EMBL" id="GFR87961.1"/>
    </source>
</evidence>
<proteinExistence type="predicted"/>
<dbReference type="InterPro" id="IPR012337">
    <property type="entry name" value="RNaseH-like_sf"/>
</dbReference>
<evidence type="ECO:0000313" key="4">
    <source>
        <dbReference type="Proteomes" id="UP000762676"/>
    </source>
</evidence>
<dbReference type="EMBL" id="BMAT01005129">
    <property type="protein sequence ID" value="GFR87961.1"/>
    <property type="molecule type" value="Genomic_DNA"/>
</dbReference>
<keyword evidence="4" id="KW-1185">Reference proteome</keyword>
<feature type="compositionally biased region" description="Basic and acidic residues" evidence="1">
    <location>
        <begin position="677"/>
        <end position="691"/>
    </location>
</feature>
<dbReference type="Proteomes" id="UP000762676">
    <property type="component" value="Unassembled WGS sequence"/>
</dbReference>
<dbReference type="SUPFAM" id="SSF53098">
    <property type="entry name" value="Ribonuclease H-like"/>
    <property type="match status" value="1"/>
</dbReference>
<dbReference type="Gene3D" id="3.30.420.10">
    <property type="entry name" value="Ribonuclease H-like superfamily/Ribonuclease H"/>
    <property type="match status" value="1"/>
</dbReference>
<dbReference type="AlphaFoldDB" id="A0AAV4GSC2"/>
<accession>A0AAV4GSC2</accession>
<sequence length="698" mass="80775">MQKDIIIRRYRHNSSVWVAQGYLIEKCGVDGTYLRVCARPYFNKNGKTWRWQKIERLFYYDYERLPKKHQNRLGSKVDLIALGSIQMPKDEVYKIAEEKMKQAYEHYSDEERKAREWYLQQGYSNVSELTESYIWAKLITDYTNKDLRNWVFFGLDSIADVYEVSVQLLSKRDLKPLRVGSANALRNRLRGWDLAPKEKQYKWFVHKNLGNTVRSLLSDDQKCMITYLRGLGQNWSDAAIVRKIQQYSELKSWKVPAERTIEGYMNSKVIQQMTETGRYGIKGRYRRYTNGTVKLASPLFAGDCWQMDGTRVNMYSHTIIDEKTGKKKKKHLYIVAVLDVYSGAWLGWSYGYAENHMMYINALFMAFKNTGYLPYELVYDRFPGREASKWQHVEQGLDRLGIRREITSFATGKAQIERAFATFQSVFMSQSAWYYGEGVQSRRHSAHRSLEYSKKALSTTKQIGWDFNKACDETDMVLEAYNTTPLKNYSKRAITQSPTLLHEESEKLNVIRSETHHIQLVLSDKKIIQIGAAGNIDTTIAGVDIRYRIADEAKCLAVSKAHKKVRLCYDYNDLSHAHLFSVHNNDYLGVADGVLDIQRYGKDAELGKLKAERARVARFNAAVASEKELIDEEAKKIIGDEQAILIAPLLTKQSQREAEDSMVCEGLKEALENLPEHSEEELVKENNEEKPFGGLWSI</sequence>